<sequence length="55" mass="6562">MSMFRVNTTKLSYFMKYSILYNLDSLKNKFNFVYSTTDIPREMCAQTTYLSIKVN</sequence>
<dbReference type="EMBL" id="KQ417087">
    <property type="protein sequence ID" value="KOF93809.1"/>
    <property type="molecule type" value="Genomic_DNA"/>
</dbReference>
<proteinExistence type="predicted"/>
<name>A0A0L8HXA6_OCTBM</name>
<organism evidence="1">
    <name type="scientific">Octopus bimaculoides</name>
    <name type="common">California two-spotted octopus</name>
    <dbReference type="NCBI Taxonomy" id="37653"/>
    <lineage>
        <taxon>Eukaryota</taxon>
        <taxon>Metazoa</taxon>
        <taxon>Spiralia</taxon>
        <taxon>Lophotrochozoa</taxon>
        <taxon>Mollusca</taxon>
        <taxon>Cephalopoda</taxon>
        <taxon>Coleoidea</taxon>
        <taxon>Octopodiformes</taxon>
        <taxon>Octopoda</taxon>
        <taxon>Incirrata</taxon>
        <taxon>Octopodidae</taxon>
        <taxon>Octopus</taxon>
    </lineage>
</organism>
<reference evidence="1" key="1">
    <citation type="submission" date="2015-07" db="EMBL/GenBank/DDBJ databases">
        <title>MeaNS - Measles Nucleotide Surveillance Program.</title>
        <authorList>
            <person name="Tran T."/>
            <person name="Druce J."/>
        </authorList>
    </citation>
    <scope>NUCLEOTIDE SEQUENCE</scope>
    <source>
        <strain evidence="1">UCB-OBI-ISO-001</strain>
        <tissue evidence="1">Gonad</tissue>
    </source>
</reference>
<protein>
    <submittedName>
        <fullName evidence="1">Uncharacterized protein</fullName>
    </submittedName>
</protein>
<dbReference type="AlphaFoldDB" id="A0A0L8HXA6"/>
<evidence type="ECO:0000313" key="1">
    <source>
        <dbReference type="EMBL" id="KOF93809.1"/>
    </source>
</evidence>
<accession>A0A0L8HXA6</accession>
<gene>
    <name evidence="1" type="ORF">OCBIM_22003429mg</name>
</gene>